<reference evidence="8 9" key="1">
    <citation type="submission" date="2020-02" db="EMBL/GenBank/DDBJ databases">
        <title>Whole-genome analyses of novel actinobacteria.</title>
        <authorList>
            <person name="Sahin N."/>
        </authorList>
    </citation>
    <scope>NUCLEOTIDE SEQUENCE [LARGE SCALE GENOMIC DNA]</scope>
    <source>
        <strain evidence="8 9">A7024</strain>
    </source>
</reference>
<dbReference type="RefSeq" id="WP_165231769.1">
    <property type="nucleotide sequence ID" value="NZ_JAAKZV010000009.1"/>
</dbReference>
<gene>
    <name evidence="8" type="ORF">G5C51_04135</name>
</gene>
<name>A0A6G4TSY2_9ACTN</name>
<sequence length="392" mass="42687">MRRFVRTVLVLGAIGGLLLWGQPAHAGQRAVSMTIGSTQADIVFNDPVALGGADPAQIDHLVALINGAPADSTIHMAISSITLDEVYNAIAAAVSRGVRVQVVQNGLGRDYEDSTPTDLATLLGANHRWCDHGSSTLAYGAGCLSRNNTGLMHAKYILFSRTKDSSGTPRDNVVWFGTPNMTNSTGKNEFNDSFTFYGDRTLYTNFSTELWTPMWNERSYSNDDFYDAATPRGYFGSSASHTQVYASPEQNTDLVVNRLNYITADDECRIRVMEAAIADSRPAVTDKIVALKRGGCRVWVGTGSIQSASLAKLKNAGIPVRKAPVHDKTIIVYAKYAGSAANRTLVFTGSHNITYSALHYNDEILVKVEDSQPMYDAFYDHFNDAYNTGSPL</sequence>
<evidence type="ECO:0000256" key="6">
    <source>
        <dbReference type="ARBA" id="ARBA00023098"/>
    </source>
</evidence>
<comment type="catalytic activity">
    <reaction evidence="1">
        <text>a 1,2-diacyl-sn-glycero-3-phosphocholine + H2O = a 1,2-diacyl-sn-glycero-3-phosphate + choline + H(+)</text>
        <dbReference type="Rhea" id="RHEA:14445"/>
        <dbReference type="ChEBI" id="CHEBI:15354"/>
        <dbReference type="ChEBI" id="CHEBI:15377"/>
        <dbReference type="ChEBI" id="CHEBI:15378"/>
        <dbReference type="ChEBI" id="CHEBI:57643"/>
        <dbReference type="ChEBI" id="CHEBI:58608"/>
        <dbReference type="EC" id="3.1.4.4"/>
    </reaction>
</comment>
<feature type="domain" description="Phospholipase D-like" evidence="7">
    <location>
        <begin position="265"/>
        <end position="383"/>
    </location>
</feature>
<protein>
    <recommendedName>
        <fullName evidence="3">phospholipase D</fullName>
        <ecNumber evidence="3">3.1.4.4</ecNumber>
    </recommendedName>
</protein>
<keyword evidence="4" id="KW-0378">Hydrolase</keyword>
<dbReference type="PANTHER" id="PTHR43856">
    <property type="entry name" value="CARDIOLIPIN HYDROLASE"/>
    <property type="match status" value="1"/>
</dbReference>
<organism evidence="8 9">
    <name type="scientific">Streptomyces coryli</name>
    <dbReference type="NCBI Taxonomy" id="1128680"/>
    <lineage>
        <taxon>Bacteria</taxon>
        <taxon>Bacillati</taxon>
        <taxon>Actinomycetota</taxon>
        <taxon>Actinomycetes</taxon>
        <taxon>Kitasatosporales</taxon>
        <taxon>Streptomycetaceae</taxon>
        <taxon>Streptomyces</taxon>
    </lineage>
</organism>
<dbReference type="InterPro" id="IPR025202">
    <property type="entry name" value="PLD-like_dom"/>
</dbReference>
<keyword evidence="5" id="KW-0442">Lipid degradation</keyword>
<proteinExistence type="inferred from homology"/>
<evidence type="ECO:0000256" key="1">
    <source>
        <dbReference type="ARBA" id="ARBA00000798"/>
    </source>
</evidence>
<evidence type="ECO:0000256" key="4">
    <source>
        <dbReference type="ARBA" id="ARBA00022801"/>
    </source>
</evidence>
<evidence type="ECO:0000256" key="2">
    <source>
        <dbReference type="ARBA" id="ARBA00008664"/>
    </source>
</evidence>
<keyword evidence="9" id="KW-1185">Reference proteome</keyword>
<evidence type="ECO:0000259" key="7">
    <source>
        <dbReference type="Pfam" id="PF13091"/>
    </source>
</evidence>
<dbReference type="AlphaFoldDB" id="A0A6G4TSY2"/>
<dbReference type="GO" id="GO:0004630">
    <property type="term" value="F:phospholipase D activity"/>
    <property type="evidence" value="ECO:0007669"/>
    <property type="project" value="UniProtKB-EC"/>
</dbReference>
<evidence type="ECO:0000256" key="5">
    <source>
        <dbReference type="ARBA" id="ARBA00022963"/>
    </source>
</evidence>
<dbReference type="SUPFAM" id="SSF56024">
    <property type="entry name" value="Phospholipase D/nuclease"/>
    <property type="match status" value="2"/>
</dbReference>
<dbReference type="Gene3D" id="3.30.870.10">
    <property type="entry name" value="Endonuclease Chain A"/>
    <property type="match status" value="2"/>
</dbReference>
<comment type="caution">
    <text evidence="8">The sequence shown here is derived from an EMBL/GenBank/DDBJ whole genome shotgun (WGS) entry which is preliminary data.</text>
</comment>
<evidence type="ECO:0000256" key="3">
    <source>
        <dbReference type="ARBA" id="ARBA00012027"/>
    </source>
</evidence>
<dbReference type="GO" id="GO:0016891">
    <property type="term" value="F:RNA endonuclease activity producing 5'-phosphomonoesters, hydrolytic mechanism"/>
    <property type="evidence" value="ECO:0007669"/>
    <property type="project" value="TreeGrafter"/>
</dbReference>
<feature type="domain" description="Phospholipase D-like" evidence="7">
    <location>
        <begin position="64"/>
        <end position="186"/>
    </location>
</feature>
<dbReference type="PANTHER" id="PTHR43856:SF1">
    <property type="entry name" value="MITOCHONDRIAL CARDIOLIPIN HYDROLASE"/>
    <property type="match status" value="1"/>
</dbReference>
<comment type="similarity">
    <text evidence="2">Belongs to the phospholipase D family.</text>
</comment>
<evidence type="ECO:0000313" key="8">
    <source>
        <dbReference type="EMBL" id="NGN63095.1"/>
    </source>
</evidence>
<dbReference type="Proteomes" id="UP000481583">
    <property type="component" value="Unassembled WGS sequence"/>
</dbReference>
<dbReference type="Pfam" id="PF13091">
    <property type="entry name" value="PLDc_2"/>
    <property type="match status" value="2"/>
</dbReference>
<keyword evidence="6" id="KW-0443">Lipid metabolism</keyword>
<evidence type="ECO:0000313" key="9">
    <source>
        <dbReference type="Proteomes" id="UP000481583"/>
    </source>
</evidence>
<dbReference type="EC" id="3.1.4.4" evidence="3"/>
<dbReference type="GO" id="GO:0016042">
    <property type="term" value="P:lipid catabolic process"/>
    <property type="evidence" value="ECO:0007669"/>
    <property type="project" value="UniProtKB-KW"/>
</dbReference>
<dbReference type="EMBL" id="JAAKZV010000009">
    <property type="protein sequence ID" value="NGN63095.1"/>
    <property type="molecule type" value="Genomic_DNA"/>
</dbReference>
<accession>A0A6G4TSY2</accession>
<dbReference type="InterPro" id="IPR051406">
    <property type="entry name" value="PLD_domain"/>
</dbReference>